<dbReference type="Gene3D" id="3.30.470.20">
    <property type="entry name" value="ATP-grasp fold, B domain"/>
    <property type="match status" value="1"/>
</dbReference>
<dbReference type="GO" id="GO:0070740">
    <property type="term" value="F:tubulin-glutamic acid ligase activity"/>
    <property type="evidence" value="ECO:0007669"/>
    <property type="project" value="TreeGrafter"/>
</dbReference>
<gene>
    <name evidence="8 9" type="primary">LOC111594442</name>
</gene>
<dbReference type="GO" id="GO:0036064">
    <property type="term" value="C:ciliary basal body"/>
    <property type="evidence" value="ECO:0007669"/>
    <property type="project" value="TreeGrafter"/>
</dbReference>
<dbReference type="KEGG" id="dhe:111594442"/>
<dbReference type="SUPFAM" id="SSF56059">
    <property type="entry name" value="Glutathione synthetase ATP-binding domain-like"/>
    <property type="match status" value="1"/>
</dbReference>
<feature type="compositionally biased region" description="Low complexity" evidence="6">
    <location>
        <begin position="690"/>
        <end position="702"/>
    </location>
</feature>
<evidence type="ECO:0000256" key="4">
    <source>
        <dbReference type="ARBA" id="ARBA00022741"/>
    </source>
</evidence>
<reference evidence="8 9" key="1">
    <citation type="submission" date="2025-04" db="UniProtKB">
        <authorList>
            <consortium name="RefSeq"/>
        </authorList>
    </citation>
    <scope>IDENTIFICATION</scope>
    <source>
        <strain evidence="8 9">15085-1641.00</strain>
        <tissue evidence="8 9">Whole body</tissue>
    </source>
</reference>
<dbReference type="GO" id="GO:0000226">
    <property type="term" value="P:microtubule cytoskeleton organization"/>
    <property type="evidence" value="ECO:0007669"/>
    <property type="project" value="TreeGrafter"/>
</dbReference>
<evidence type="ECO:0000313" key="9">
    <source>
        <dbReference type="RefSeq" id="XP_023163510.2"/>
    </source>
</evidence>
<evidence type="ECO:0000256" key="6">
    <source>
        <dbReference type="SAM" id="MobiDB-lite"/>
    </source>
</evidence>
<dbReference type="AlphaFoldDB" id="A0A6J1LJI3"/>
<evidence type="ECO:0000256" key="1">
    <source>
        <dbReference type="ARBA" id="ARBA00006820"/>
    </source>
</evidence>
<evidence type="ECO:0000313" key="7">
    <source>
        <dbReference type="Proteomes" id="UP000504633"/>
    </source>
</evidence>
<protein>
    <submittedName>
        <fullName evidence="8 9">Tubulin polyglutamylase TTLL13 isoform X1</fullName>
    </submittedName>
</protein>
<keyword evidence="2" id="KW-0436">Ligase</keyword>
<dbReference type="PROSITE" id="PS51221">
    <property type="entry name" value="TTL"/>
    <property type="match status" value="1"/>
</dbReference>
<dbReference type="GO" id="GO:0005524">
    <property type="term" value="F:ATP binding"/>
    <property type="evidence" value="ECO:0007669"/>
    <property type="project" value="UniProtKB-KW"/>
</dbReference>
<feature type="compositionally biased region" description="Low complexity" evidence="6">
    <location>
        <begin position="712"/>
        <end position="730"/>
    </location>
</feature>
<keyword evidence="5" id="KW-0067">ATP-binding</keyword>
<dbReference type="OrthoDB" id="202825at2759"/>
<dbReference type="Pfam" id="PF03133">
    <property type="entry name" value="TTL"/>
    <property type="match status" value="1"/>
</dbReference>
<evidence type="ECO:0000256" key="2">
    <source>
        <dbReference type="ARBA" id="ARBA00022598"/>
    </source>
</evidence>
<feature type="region of interest" description="Disordered" evidence="6">
    <location>
        <begin position="677"/>
        <end position="737"/>
    </location>
</feature>
<dbReference type="InterPro" id="IPR004344">
    <property type="entry name" value="TTL/TTLL_fam"/>
</dbReference>
<dbReference type="RefSeq" id="XP_023163501.2">
    <property type="nucleotide sequence ID" value="XM_023307733.2"/>
</dbReference>
<keyword evidence="4" id="KW-0547">Nucleotide-binding</keyword>
<keyword evidence="3" id="KW-0493">Microtubule</keyword>
<sequence length="949" mass="110224">MFYLTAAAAVATAAPSRHSAAHLMTALKKNFKSKKISNQNKSCIDTKSLLPKPPRKSFRIGEIIKDPASLKSSIDNPNISQLFGSYVRPPIEWQQPMEGAYLPDEFGSPYLLLSEDEVNEMAKRQRGPTCHNVLREPRLKLDAADVQRMVRGIRLSICVEHTHFPLITKVSKSLGLTHVPEHRLWNVQWCDNTPHFDLLKSMKRFQQINHFPGMIEICRKDLLSRNLNRMLKMFPGDYRIFPKTWLLPTDTYDVSVYASKHRRTFILKPYSSGQGRGIWLTNNLRTVRRNEKLICQTYVEKPLLIDGFKFDLRVYTLITSVDPLRIFVYNEGLARFATHKYKPPALGNSNNMFMHLTNYCVNRRNCNYDAGSGNDKGSKRKLSAYNKWLVEHNYNVGEFWATVDDAIIKTVISAWPVLKHNYHLCFPKHDKIQACFQLLGFDILVDWKLKPYILEVNHTPSLACGEPVDNEVKRPLIRDTLNLISMPLVDKEEIIREDRALLRDRLMRQLNRRRVPSPNKDAQAGGESNQACPLGALALQIAWEESHLGNYRRIMPPTDSDRIGYYFKFYNQCETFPTLKVKVTRKCDPWKQEQLPEQLYAKQCQLNKVQQRNESTKQALFLSSRSNFKDMVKQKRIQTLAIIKDIHLQKSKMLKQKQGKETVGIWQMLNTRQKEVANHGNLENSRKSWKLPSRPSSPLSSRQTPKLCSKLTNSEDSTDTSETTWSTATSKHMRESWPARTKCNLPIIRSKRRAKNRRLQRRIRRARRLERESRLDAEFLIKHGISASTRLQAGCSKNVISAPQINSAVQFSQQQMQLTKYESQLITHIRDLVKKKSYKQPLSINKIVNKVNSISNIDWLPQPTTDEDNQLQCDWRSQREVAVNDNKFREVLFYEMYKRGDLTKNDIRMYPNLLYSTLSNQINNKNKYCRYNNDKDTDENKESILAAMN</sequence>
<name>A0A6J1LJI3_DROHY</name>
<evidence type="ECO:0000256" key="3">
    <source>
        <dbReference type="ARBA" id="ARBA00022701"/>
    </source>
</evidence>
<dbReference type="CTD" id="37253"/>
<evidence type="ECO:0000313" key="8">
    <source>
        <dbReference type="RefSeq" id="XP_023163501.2"/>
    </source>
</evidence>
<proteinExistence type="inferred from homology"/>
<keyword evidence="7" id="KW-1185">Reference proteome</keyword>
<dbReference type="RefSeq" id="XP_023163510.2">
    <property type="nucleotide sequence ID" value="XM_023307742.2"/>
</dbReference>
<dbReference type="Proteomes" id="UP000504633">
    <property type="component" value="Unplaced"/>
</dbReference>
<dbReference type="GeneID" id="111594442"/>
<dbReference type="OMA" id="RIMPPRD"/>
<comment type="similarity">
    <text evidence="1">Belongs to the tubulin--tyrosine ligase family.</text>
</comment>
<evidence type="ECO:0000256" key="5">
    <source>
        <dbReference type="ARBA" id="ARBA00022840"/>
    </source>
</evidence>
<dbReference type="PANTHER" id="PTHR12241">
    <property type="entry name" value="TUBULIN POLYGLUTAMYLASE"/>
    <property type="match status" value="1"/>
</dbReference>
<dbReference type="PANTHER" id="PTHR12241:SF161">
    <property type="entry name" value="TUBULIN POLYGLUTAMYLASE TTLL6"/>
    <property type="match status" value="1"/>
</dbReference>
<organism evidence="7 8">
    <name type="scientific">Drosophila hydei</name>
    <name type="common">Fruit fly</name>
    <dbReference type="NCBI Taxonomy" id="7224"/>
    <lineage>
        <taxon>Eukaryota</taxon>
        <taxon>Metazoa</taxon>
        <taxon>Ecdysozoa</taxon>
        <taxon>Arthropoda</taxon>
        <taxon>Hexapoda</taxon>
        <taxon>Insecta</taxon>
        <taxon>Pterygota</taxon>
        <taxon>Neoptera</taxon>
        <taxon>Endopterygota</taxon>
        <taxon>Diptera</taxon>
        <taxon>Brachycera</taxon>
        <taxon>Muscomorpha</taxon>
        <taxon>Ephydroidea</taxon>
        <taxon>Drosophilidae</taxon>
        <taxon>Drosophila</taxon>
    </lineage>
</organism>
<dbReference type="GO" id="GO:0015631">
    <property type="term" value="F:tubulin binding"/>
    <property type="evidence" value="ECO:0007669"/>
    <property type="project" value="TreeGrafter"/>
</dbReference>
<dbReference type="GO" id="GO:0005874">
    <property type="term" value="C:microtubule"/>
    <property type="evidence" value="ECO:0007669"/>
    <property type="project" value="UniProtKB-KW"/>
</dbReference>
<accession>A0A6J1LJI3</accession>
<dbReference type="FunFam" id="3.30.470.20:FF:000009">
    <property type="entry name" value="tubulin polyglutamylase TTLL5 isoform X1"/>
    <property type="match status" value="1"/>
</dbReference>